<protein>
    <submittedName>
        <fullName evidence="3">SufE protein</fullName>
    </submittedName>
</protein>
<dbReference type="InterPro" id="IPR003808">
    <property type="entry name" value="Fe-S_metab-assoc_dom"/>
</dbReference>
<dbReference type="SUPFAM" id="SSF82649">
    <property type="entry name" value="SufE/NifU"/>
    <property type="match status" value="1"/>
</dbReference>
<dbReference type="Pfam" id="PF02657">
    <property type="entry name" value="SufE"/>
    <property type="match status" value="1"/>
</dbReference>
<gene>
    <name evidence="3" type="ORF">lam_818</name>
</gene>
<accession>U6B509</accession>
<keyword evidence="4" id="KW-1185">Reference proteome</keyword>
<dbReference type="HOGENOM" id="CLU_124502_0_0_5"/>
<dbReference type="Proteomes" id="UP000017862">
    <property type="component" value="Chromosome"/>
</dbReference>
<dbReference type="Gene3D" id="3.90.1010.10">
    <property type="match status" value="1"/>
</dbReference>
<dbReference type="AlphaFoldDB" id="U6B509"/>
<dbReference type="eggNOG" id="COG2166">
    <property type="taxonomic scope" value="Bacteria"/>
</dbReference>
<name>U6B509_9HYPH</name>
<dbReference type="EMBL" id="CP006604">
    <property type="protein sequence ID" value="AHA28159.1"/>
    <property type="molecule type" value="Genomic_DNA"/>
</dbReference>
<feature type="domain" description="Fe-S metabolism associated" evidence="2">
    <location>
        <begin position="2"/>
        <end position="119"/>
    </location>
</feature>
<organism evidence="3 4">
    <name type="scientific">Candidatus Liberibacter americanus str. Sao Paulo</name>
    <dbReference type="NCBI Taxonomy" id="1261131"/>
    <lineage>
        <taxon>Bacteria</taxon>
        <taxon>Pseudomonadati</taxon>
        <taxon>Pseudomonadota</taxon>
        <taxon>Alphaproteobacteria</taxon>
        <taxon>Hyphomicrobiales</taxon>
        <taxon>Rhizobiaceae</taxon>
        <taxon>Liberibacter</taxon>
    </lineage>
</organism>
<dbReference type="KEGG" id="lar:lam_818"/>
<evidence type="ECO:0000256" key="1">
    <source>
        <dbReference type="ARBA" id="ARBA00010282"/>
    </source>
</evidence>
<reference evidence="3 4" key="1">
    <citation type="journal article" date="2014" name="Mol. Plant Microbe Interact.">
        <title>The complete genome sequence of Candidatus Liberibacter americanus, associated with citrus Huanglongbing.</title>
        <authorList>
            <person name="Wulff N.A."/>
            <person name="Zhang S."/>
            <person name="Setubal J.C."/>
            <person name="Almeida N.F."/>
            <person name="Martins E.C."/>
            <person name="Harakava R."/>
            <person name="Kumar D."/>
            <person name="Rangel L.T."/>
            <person name="Foissac X."/>
            <person name="Bove J."/>
            <person name="Gabriel D.W."/>
        </authorList>
    </citation>
    <scope>NUCLEOTIDE SEQUENCE [LARGE SCALE GENOMIC DNA]</scope>
    <source>
        <strain evidence="3 4">Sao Paulo</strain>
    </source>
</reference>
<dbReference type="PANTHER" id="PTHR43597:SF5">
    <property type="entry name" value="SUFE-LIKE PROTEIN 2, CHLOROPLASTIC"/>
    <property type="match status" value="1"/>
</dbReference>
<proteinExistence type="inferred from homology"/>
<evidence type="ECO:0000313" key="4">
    <source>
        <dbReference type="Proteomes" id="UP000017862"/>
    </source>
</evidence>
<comment type="similarity">
    <text evidence="1">Belongs to the SufE family.</text>
</comment>
<evidence type="ECO:0000313" key="3">
    <source>
        <dbReference type="EMBL" id="AHA28159.1"/>
    </source>
</evidence>
<dbReference type="STRING" id="1261131.lam_818"/>
<dbReference type="PANTHER" id="PTHR43597">
    <property type="entry name" value="SULFUR ACCEPTOR PROTEIN CSDE"/>
    <property type="match status" value="1"/>
</dbReference>
<dbReference type="PATRIC" id="fig|1261131.3.peg.787"/>
<evidence type="ECO:0000259" key="2">
    <source>
        <dbReference type="Pfam" id="PF02657"/>
    </source>
</evidence>
<sequence length="132" mass="15411">MDDDNDRYQYLIELGKKLPIFPKEKQIESNMEKECASALWRSIEFENIEGDYHIIKLYLFSDSHIIRGLLYIVQSIYEGKKAHEIAKINSTKIFNEMQLIEILSIKRTNGIYSVIGKINTAAKQCMINNHLK</sequence>